<evidence type="ECO:0000313" key="4">
    <source>
        <dbReference type="Proteomes" id="UP001597033"/>
    </source>
</evidence>
<comment type="caution">
    <text evidence="3">The sequence shown here is derived from an EMBL/GenBank/DDBJ whole genome shotgun (WGS) entry which is preliminary data.</text>
</comment>
<dbReference type="RefSeq" id="WP_162377920.1">
    <property type="nucleotide sequence ID" value="NZ_JBHTKN010000002.1"/>
</dbReference>
<dbReference type="Pfam" id="PF02630">
    <property type="entry name" value="SCO1-SenC"/>
    <property type="match status" value="1"/>
</dbReference>
<dbReference type="EMBL" id="JBHTKN010000002">
    <property type="protein sequence ID" value="MFD1041438.1"/>
    <property type="molecule type" value="Genomic_DNA"/>
</dbReference>
<dbReference type="Proteomes" id="UP001597033">
    <property type="component" value="Unassembled WGS sequence"/>
</dbReference>
<dbReference type="InterPro" id="IPR036249">
    <property type="entry name" value="Thioredoxin-like_sf"/>
</dbReference>
<dbReference type="PANTHER" id="PTHR12151">
    <property type="entry name" value="ELECTRON TRANSPORT PROTIN SCO1/SENC FAMILY MEMBER"/>
    <property type="match status" value="1"/>
</dbReference>
<dbReference type="CDD" id="cd02968">
    <property type="entry name" value="SCO"/>
    <property type="match status" value="1"/>
</dbReference>
<comment type="similarity">
    <text evidence="1">Belongs to the SCO1/2 family.</text>
</comment>
<gene>
    <name evidence="3" type="ORF">ACFQ2N_03630</name>
</gene>
<organism evidence="3 4">
    <name type="scientific">Pseudoxanthomonas kaohsiungensis</name>
    <dbReference type="NCBI Taxonomy" id="283923"/>
    <lineage>
        <taxon>Bacteria</taxon>
        <taxon>Pseudomonadati</taxon>
        <taxon>Pseudomonadota</taxon>
        <taxon>Gammaproteobacteria</taxon>
        <taxon>Lysobacterales</taxon>
        <taxon>Lysobacteraceae</taxon>
        <taxon>Pseudoxanthomonas</taxon>
    </lineage>
</organism>
<dbReference type="SUPFAM" id="SSF52833">
    <property type="entry name" value="Thioredoxin-like"/>
    <property type="match status" value="1"/>
</dbReference>
<dbReference type="Gene3D" id="3.40.30.10">
    <property type="entry name" value="Glutaredoxin"/>
    <property type="match status" value="1"/>
</dbReference>
<reference evidence="4" key="1">
    <citation type="journal article" date="2019" name="Int. J. Syst. Evol. Microbiol.">
        <title>The Global Catalogue of Microorganisms (GCM) 10K type strain sequencing project: providing services to taxonomists for standard genome sequencing and annotation.</title>
        <authorList>
            <consortium name="The Broad Institute Genomics Platform"/>
            <consortium name="The Broad Institute Genome Sequencing Center for Infectious Disease"/>
            <person name="Wu L."/>
            <person name="Ma J."/>
        </authorList>
    </citation>
    <scope>NUCLEOTIDE SEQUENCE [LARGE SCALE GENOMIC DNA]</scope>
    <source>
        <strain evidence="4">CCUG 55854</strain>
    </source>
</reference>
<dbReference type="PROSITE" id="PS51257">
    <property type="entry name" value="PROKAR_LIPOPROTEIN"/>
    <property type="match status" value="1"/>
</dbReference>
<evidence type="ECO:0000256" key="2">
    <source>
        <dbReference type="SAM" id="SignalP"/>
    </source>
</evidence>
<feature type="signal peptide" evidence="2">
    <location>
        <begin position="1"/>
        <end position="27"/>
    </location>
</feature>
<dbReference type="InterPro" id="IPR003782">
    <property type="entry name" value="SCO1/SenC"/>
</dbReference>
<proteinExistence type="inferred from homology"/>
<protein>
    <submittedName>
        <fullName evidence="3">SCO family protein</fullName>
    </submittedName>
</protein>
<name>A0ABW3LSL6_9GAMM</name>
<accession>A0ABW3LSL6</accession>
<evidence type="ECO:0000313" key="3">
    <source>
        <dbReference type="EMBL" id="MFD1041438.1"/>
    </source>
</evidence>
<feature type="chain" id="PRO_5046204161" evidence="2">
    <location>
        <begin position="28"/>
        <end position="201"/>
    </location>
</feature>
<sequence length="201" mass="21675">MTLSFPRLPAPVALALVSVLAACPLQAADRDAAALPGDSLYQLDARAIDAHGRPLQWSDLAGRPQLVSMFYANCHLMCPLIIENAKAVQKQLPAASGARLGVAMISLDPQRDTPAALARVARDHRVPEGWRFLRPATDDVRALASVLDVRYRFREDGSINHTSVLVLLDAQGRELARSEVEGIAPDPAFVEQVRLAVASSP</sequence>
<keyword evidence="2" id="KW-0732">Signal</keyword>
<keyword evidence="4" id="KW-1185">Reference proteome</keyword>
<dbReference type="PANTHER" id="PTHR12151:SF8">
    <property type="entry name" value="THIOREDOXIN DOMAIN-CONTAINING PROTEIN"/>
    <property type="match status" value="1"/>
</dbReference>
<evidence type="ECO:0000256" key="1">
    <source>
        <dbReference type="ARBA" id="ARBA00010996"/>
    </source>
</evidence>